<organism evidence="1 2">
    <name type="scientific">Cichorium intybus</name>
    <name type="common">Chicory</name>
    <dbReference type="NCBI Taxonomy" id="13427"/>
    <lineage>
        <taxon>Eukaryota</taxon>
        <taxon>Viridiplantae</taxon>
        <taxon>Streptophyta</taxon>
        <taxon>Embryophyta</taxon>
        <taxon>Tracheophyta</taxon>
        <taxon>Spermatophyta</taxon>
        <taxon>Magnoliopsida</taxon>
        <taxon>eudicotyledons</taxon>
        <taxon>Gunneridae</taxon>
        <taxon>Pentapetalae</taxon>
        <taxon>asterids</taxon>
        <taxon>campanulids</taxon>
        <taxon>Asterales</taxon>
        <taxon>Asteraceae</taxon>
        <taxon>Cichorioideae</taxon>
        <taxon>Cichorieae</taxon>
        <taxon>Cichoriinae</taxon>
        <taxon>Cichorium</taxon>
    </lineage>
</organism>
<sequence>MDVCMPNYGYPLSFDPKGTQRAQSEPTQRGDQEEVLEPWTGCGGVLGYEDRRRRESFCLRQELEGRALRVNESMMIVETGDGRYYCYKEVLPLAAMFYGVKVDIQSPEGITTTRTVPRRFNEFLKLYSELRKEFPKKNLPPAPPKKLVKTKGKKVLRICALECWMTKLLSDIDISRTAPVAIFLELEAAARQACCELNQNESADMYNSGA</sequence>
<evidence type="ECO:0000313" key="1">
    <source>
        <dbReference type="EMBL" id="KAI3740674.1"/>
    </source>
</evidence>
<proteinExistence type="predicted"/>
<comment type="caution">
    <text evidence="1">The sequence shown here is derived from an EMBL/GenBank/DDBJ whole genome shotgun (WGS) entry which is preliminary data.</text>
</comment>
<protein>
    <submittedName>
        <fullName evidence="1">Uncharacterized protein</fullName>
    </submittedName>
</protein>
<reference evidence="1 2" key="2">
    <citation type="journal article" date="2022" name="Mol. Ecol. Resour.">
        <title>The genomes of chicory, endive, great burdock and yacon provide insights into Asteraceae paleo-polyploidization history and plant inulin production.</title>
        <authorList>
            <person name="Fan W."/>
            <person name="Wang S."/>
            <person name="Wang H."/>
            <person name="Wang A."/>
            <person name="Jiang F."/>
            <person name="Liu H."/>
            <person name="Zhao H."/>
            <person name="Xu D."/>
            <person name="Zhang Y."/>
        </authorList>
    </citation>
    <scope>NUCLEOTIDE SEQUENCE [LARGE SCALE GENOMIC DNA]</scope>
    <source>
        <strain evidence="2">cv. Punajuju</strain>
        <tissue evidence="1">Leaves</tissue>
    </source>
</reference>
<dbReference type="EMBL" id="CM042013">
    <property type="protein sequence ID" value="KAI3740674.1"/>
    <property type="molecule type" value="Genomic_DNA"/>
</dbReference>
<keyword evidence="2" id="KW-1185">Reference proteome</keyword>
<reference evidence="2" key="1">
    <citation type="journal article" date="2022" name="Mol. Ecol. Resour.">
        <title>The genomes of chicory, endive, great burdock and yacon provide insights into Asteraceae palaeo-polyploidization history and plant inulin production.</title>
        <authorList>
            <person name="Fan W."/>
            <person name="Wang S."/>
            <person name="Wang H."/>
            <person name="Wang A."/>
            <person name="Jiang F."/>
            <person name="Liu H."/>
            <person name="Zhao H."/>
            <person name="Xu D."/>
            <person name="Zhang Y."/>
        </authorList>
    </citation>
    <scope>NUCLEOTIDE SEQUENCE [LARGE SCALE GENOMIC DNA]</scope>
    <source>
        <strain evidence="2">cv. Punajuju</strain>
    </source>
</reference>
<evidence type="ECO:0000313" key="2">
    <source>
        <dbReference type="Proteomes" id="UP001055811"/>
    </source>
</evidence>
<name>A0ACB9D282_CICIN</name>
<gene>
    <name evidence="1" type="ORF">L2E82_31144</name>
</gene>
<accession>A0ACB9D282</accession>
<dbReference type="Proteomes" id="UP001055811">
    <property type="component" value="Linkage Group LG05"/>
</dbReference>